<gene>
    <name evidence="5" type="ORF">L201_002042</name>
</gene>
<dbReference type="RefSeq" id="XP_066073919.1">
    <property type="nucleotide sequence ID" value="XM_066217822.1"/>
</dbReference>
<sequence>MTSTTTHDAIITPSPSSFTTPHQHDKRHYYLCGDKTLSWENEWYTAPFFISCRLSYDSAASTGPVNPPTGIYQDAPECKTILSSQLAQASSTIPATATSGQVVITTSISIFTSNDKTFASTILTTTTIPPTSLLSSTTNTVHATSTQSVSSISTLPGPTASLPASSITDPASINTCAGGWDWQDWGVVASLGSGIIVGGILWIIWGILRRKLPGIYAPRTWAVPLDSRPSKWTFLTFLLPFLNPPKQTHEGSSTLPVLYAGLTLSSLISLLALGGVLPMFLAGVPCLGETSPPNSLGGRLGTLTDLSLLRLLNALDPSPDSSVTTSTLNSIRVPVNPSKIRKIRSLSSTISPAISSARVRLIIILVILAILACGGGLFIIARTYYSLMRVKTKFENETCQGLEMVFMSAENVKGWKGMSEEGLRRWSKNWSNNSKSDNGEKEIDIVGLFAIPDTTELQEKVKERERVLEELEVAETNYISCFRLTQTASKSELVGHSSQEQSMLQPHISGFSTQPRPPVDFLGPRGLYRIHSVSHPESREKLNVPLPLNHPEVPTDSKFREINRDSVLFGGRFDIGQRIKMYNEGNWVVDPSPQSEETSPLDATPESSEEGPLEDVVPDLEQQASLPTISSPTSPGRPISPTSPQSPKIRAPARPRIPTRSSHRVSGEGSSPLAAYYKAIRDFRAKFKELNDEIEERQRNKFKEITSVDSTVKGWIVVGKGIRWLPFAELIEGYTREDIMWNNTGSNNQNDERKFWCKIAGLGAIFSIILIPFLGLTVGAAPGFSHYLGLMVPLAKSDGFASGVVEGLVPAVILATTISVIVYSTEYLSRRVKCISRSRQDSLAYKAVFYLLLFLTVIWTVLVVSLEYAVQGFASNVQQGRTVGDGAVFSTWFVFVLLLNLAFILPALHLLQGGKLFNYIKKKKSATTPRQRYRLHQQTSYSPAIAMIPCLIAVFYTSSLLFIFPLLALPIIVLLYLSFIANRYMIEYVFIDSSAGHSNTVLALWTIRRFGWTLSIQPLLYGFILLSRNEWAIGGISIGIAFITVLISEGLTELRYRERRKSDLSIKTQKALKEMEVMMRSDTNAIPSSSESSNTARPSRQSDLSIFNRITDLLPGYSRLPEDFPLPIETEIVNDLYQTESASYLKPSFSSSSSSAVIQDRNGDRYFTENLNSIRGLIYPLEMISPVPIIWLPNDKYGIAQGELYELGKYHNLIAIIDPSEQPQESKKKGYKGKERELSRLEAKQNFKKGGFQ</sequence>
<evidence type="ECO:0000256" key="3">
    <source>
        <dbReference type="SAM" id="Phobius"/>
    </source>
</evidence>
<dbReference type="Pfam" id="PF02714">
    <property type="entry name" value="RSN1_7TM"/>
    <property type="match status" value="1"/>
</dbReference>
<feature type="compositionally biased region" description="Low complexity" evidence="2">
    <location>
        <begin position="649"/>
        <end position="658"/>
    </location>
</feature>
<evidence type="ECO:0000259" key="4">
    <source>
        <dbReference type="Pfam" id="PF02714"/>
    </source>
</evidence>
<feature type="region of interest" description="Disordered" evidence="2">
    <location>
        <begin position="1"/>
        <end position="24"/>
    </location>
</feature>
<proteinExistence type="predicted"/>
<feature type="domain" description="CSC1/OSCA1-like 7TM region" evidence="4">
    <location>
        <begin position="794"/>
        <end position="992"/>
    </location>
</feature>
<feature type="transmembrane region" description="Helical" evidence="3">
    <location>
        <begin position="962"/>
        <end position="981"/>
    </location>
</feature>
<keyword evidence="3" id="KW-0472">Membrane</keyword>
<evidence type="ECO:0000256" key="2">
    <source>
        <dbReference type="SAM" id="MobiDB-lite"/>
    </source>
</evidence>
<feature type="transmembrane region" description="Helical" evidence="3">
    <location>
        <begin position="843"/>
        <end position="866"/>
    </location>
</feature>
<feature type="compositionally biased region" description="Polar residues" evidence="2">
    <location>
        <begin position="622"/>
        <end position="646"/>
    </location>
</feature>
<dbReference type="InterPro" id="IPR003864">
    <property type="entry name" value="CSC1/OSCA1-like_7TM"/>
</dbReference>
<feature type="transmembrane region" description="Helical" evidence="3">
    <location>
        <begin position="1031"/>
        <end position="1051"/>
    </location>
</feature>
<feature type="transmembrane region" description="Helical" evidence="3">
    <location>
        <begin position="800"/>
        <end position="823"/>
    </location>
</feature>
<dbReference type="InterPro" id="IPR045122">
    <property type="entry name" value="Csc1-like"/>
</dbReference>
<name>A0AAX4JQ32_9TREE</name>
<feature type="coiled-coil region" evidence="1">
    <location>
        <begin position="673"/>
        <end position="700"/>
    </location>
</feature>
<feature type="transmembrane region" description="Helical" evidence="3">
    <location>
        <begin position="1002"/>
        <end position="1025"/>
    </location>
</feature>
<dbReference type="GeneID" id="91092714"/>
<evidence type="ECO:0000313" key="6">
    <source>
        <dbReference type="Proteomes" id="UP001355207"/>
    </source>
</evidence>
<feature type="compositionally biased region" description="Polar residues" evidence="2">
    <location>
        <begin position="1"/>
        <end position="21"/>
    </location>
</feature>
<dbReference type="EMBL" id="CP144099">
    <property type="protein sequence ID" value="WWC87156.1"/>
    <property type="molecule type" value="Genomic_DNA"/>
</dbReference>
<feature type="transmembrane region" description="Helical" evidence="3">
    <location>
        <begin position="361"/>
        <end position="381"/>
    </location>
</feature>
<organism evidence="5 6">
    <name type="scientific">Kwoniella dendrophila CBS 6074</name>
    <dbReference type="NCBI Taxonomy" id="1295534"/>
    <lineage>
        <taxon>Eukaryota</taxon>
        <taxon>Fungi</taxon>
        <taxon>Dikarya</taxon>
        <taxon>Basidiomycota</taxon>
        <taxon>Agaricomycotina</taxon>
        <taxon>Tremellomycetes</taxon>
        <taxon>Tremellales</taxon>
        <taxon>Cryptococcaceae</taxon>
        <taxon>Kwoniella</taxon>
    </lineage>
</organism>
<keyword evidence="3" id="KW-0812">Transmembrane</keyword>
<feature type="compositionally biased region" description="Acidic residues" evidence="2">
    <location>
        <begin position="607"/>
        <end position="618"/>
    </location>
</feature>
<dbReference type="GO" id="GO:0005227">
    <property type="term" value="F:calcium-activated cation channel activity"/>
    <property type="evidence" value="ECO:0007669"/>
    <property type="project" value="InterPro"/>
</dbReference>
<feature type="transmembrane region" description="Helical" evidence="3">
    <location>
        <begin position="939"/>
        <end position="956"/>
    </location>
</feature>
<feature type="region of interest" description="Disordered" evidence="2">
    <location>
        <begin position="586"/>
        <end position="669"/>
    </location>
</feature>
<keyword evidence="1" id="KW-0175">Coiled coil</keyword>
<evidence type="ECO:0000313" key="5">
    <source>
        <dbReference type="EMBL" id="WWC87156.1"/>
    </source>
</evidence>
<feature type="transmembrane region" description="Helical" evidence="3">
    <location>
        <begin position="886"/>
        <end position="911"/>
    </location>
</feature>
<dbReference type="AlphaFoldDB" id="A0AAX4JQ32"/>
<dbReference type="GO" id="GO:0005886">
    <property type="term" value="C:plasma membrane"/>
    <property type="evidence" value="ECO:0007669"/>
    <property type="project" value="TreeGrafter"/>
</dbReference>
<keyword evidence="3" id="KW-1133">Transmembrane helix</keyword>
<keyword evidence="6" id="KW-1185">Reference proteome</keyword>
<feature type="transmembrane region" description="Helical" evidence="3">
    <location>
        <begin position="257"/>
        <end position="281"/>
    </location>
</feature>
<evidence type="ECO:0000256" key="1">
    <source>
        <dbReference type="SAM" id="Coils"/>
    </source>
</evidence>
<dbReference type="Proteomes" id="UP001355207">
    <property type="component" value="Chromosome 2"/>
</dbReference>
<accession>A0AAX4JQ32</accession>
<dbReference type="PANTHER" id="PTHR13018">
    <property type="entry name" value="PROBABLE MEMBRANE PROTEIN DUF221-RELATED"/>
    <property type="match status" value="1"/>
</dbReference>
<reference evidence="5 6" key="1">
    <citation type="submission" date="2024-01" db="EMBL/GenBank/DDBJ databases">
        <title>Comparative genomics of Cryptococcus and Kwoniella reveals pathogenesis evolution and contrasting modes of karyotype evolution via chromosome fusion or intercentromeric recombination.</title>
        <authorList>
            <person name="Coelho M.A."/>
            <person name="David-Palma M."/>
            <person name="Shea T."/>
            <person name="Bowers K."/>
            <person name="McGinley-Smith S."/>
            <person name="Mohammad A.W."/>
            <person name="Gnirke A."/>
            <person name="Yurkov A.M."/>
            <person name="Nowrousian M."/>
            <person name="Sun S."/>
            <person name="Cuomo C.A."/>
            <person name="Heitman J."/>
        </authorList>
    </citation>
    <scope>NUCLEOTIDE SEQUENCE [LARGE SCALE GENOMIC DNA]</scope>
    <source>
        <strain evidence="5 6">CBS 6074</strain>
    </source>
</reference>
<feature type="transmembrane region" description="Helical" evidence="3">
    <location>
        <begin position="759"/>
        <end position="780"/>
    </location>
</feature>
<protein>
    <recommendedName>
        <fullName evidence="4">CSC1/OSCA1-like 7TM region domain-containing protein</fullName>
    </recommendedName>
</protein>
<dbReference type="PANTHER" id="PTHR13018:SF5">
    <property type="entry name" value="RE44586P"/>
    <property type="match status" value="1"/>
</dbReference>
<feature type="transmembrane region" description="Helical" evidence="3">
    <location>
        <begin position="185"/>
        <end position="208"/>
    </location>
</feature>